<dbReference type="Gene3D" id="1.10.30.50">
    <property type="match status" value="1"/>
</dbReference>
<dbReference type="SMART" id="SM00507">
    <property type="entry name" value="HNHc"/>
    <property type="match status" value="1"/>
</dbReference>
<evidence type="ECO:0000259" key="1">
    <source>
        <dbReference type="SMART" id="SM00507"/>
    </source>
</evidence>
<evidence type="ECO:0000313" key="2">
    <source>
        <dbReference type="EMBL" id="ATC91097.1"/>
    </source>
</evidence>
<dbReference type="Proteomes" id="UP000217258">
    <property type="component" value="Chromosome I"/>
</dbReference>
<dbReference type="CDD" id="cd00085">
    <property type="entry name" value="HNHc"/>
    <property type="match status" value="1"/>
</dbReference>
<gene>
    <name evidence="2" type="primary">mcrA</name>
    <name evidence="2" type="ORF">PISS_a2262</name>
</gene>
<keyword evidence="3" id="KW-1185">Reference proteome</keyword>
<name>A0ABN5C4L0_9GAMM</name>
<reference evidence="2 3" key="1">
    <citation type="submission" date="2015-06" db="EMBL/GenBank/DDBJ databases">
        <authorList>
            <person name="Xie B.-B."/>
            <person name="Rong J.-C."/>
            <person name="Qin Q.-L."/>
            <person name="Zhang Y.-Z."/>
        </authorList>
    </citation>
    <scope>NUCLEOTIDE SEQUENCE [LARGE SCALE GENOMIC DNA]</scope>
    <source>
        <strain evidence="2 3">KMM 3549</strain>
    </source>
</reference>
<dbReference type="RefSeq" id="WP_058154964.1">
    <property type="nucleotide sequence ID" value="NZ_CP011030.1"/>
</dbReference>
<feature type="domain" description="HNH nuclease" evidence="1">
    <location>
        <begin position="197"/>
        <end position="254"/>
    </location>
</feature>
<proteinExistence type="predicted"/>
<evidence type="ECO:0000313" key="3">
    <source>
        <dbReference type="Proteomes" id="UP000217258"/>
    </source>
</evidence>
<dbReference type="EMBL" id="CP011030">
    <property type="protein sequence ID" value="ATC91097.1"/>
    <property type="molecule type" value="Genomic_DNA"/>
</dbReference>
<dbReference type="InterPro" id="IPR002711">
    <property type="entry name" value="HNH"/>
</dbReference>
<dbReference type="Pfam" id="PF01844">
    <property type="entry name" value="HNH"/>
    <property type="match status" value="1"/>
</dbReference>
<dbReference type="InterPro" id="IPR003615">
    <property type="entry name" value="HNH_nuc"/>
</dbReference>
<organism evidence="2 3">
    <name type="scientific">Pseudoalteromonas issachenkonii</name>
    <dbReference type="NCBI Taxonomy" id="152297"/>
    <lineage>
        <taxon>Bacteria</taxon>
        <taxon>Pseudomonadati</taxon>
        <taxon>Pseudomonadota</taxon>
        <taxon>Gammaproteobacteria</taxon>
        <taxon>Alteromonadales</taxon>
        <taxon>Pseudoalteromonadaceae</taxon>
        <taxon>Pseudoalteromonas</taxon>
    </lineage>
</organism>
<accession>A0ABN5C4L0</accession>
<sequence>MSEIDLEELRPTSHRKIIELIEEAGIDVSDWANFKGGAEKASMNPKYCYEWSFEERKNNIFVLNLWFDNCEIIDGSVVQQLNLRSEAQELKGIQKRRAFNMDFSLQNAARLNAPIRVIMCDENPKLKKPGAKSNADRRFLDPINWYIKKYGDNGDCLIQRGKLVPAFIDQFSFRELEPIQPEKQESTTTSYSRSKVVREQALVRADGHCEYCGVRGFKTKVGSLYLESHHITPLSEGGVDHPRNVIALCPNHHREAHYSESAQDLRSVFLEKIGQ</sequence>
<protein>
    <submittedName>
        <fullName evidence="2">5-methylcytosine-specific restriction enzyme A</fullName>
    </submittedName>
</protein>